<keyword evidence="2" id="KW-1185">Reference proteome</keyword>
<sequence length="218" mass="24284">MAVFDTALTSFKLTMISSSFKNRYHYGDRLGDLFTSILSHVIFKLVLLIFIFHFGVVGGTIGAVGGALIGFKNKMNFLQDVIMGAMSGVVLSHKIIRVTFDHFMHPDHHDDEHGCFLHLIDILAGDLESKLLRDQDHIFLITKVSSCEQLIKLAKIEISNHDVIDSSGNATCCSICLQDFEVGNSAGIFSKCEHKFHPECISQWLLTHNSCPVCRTTI</sequence>
<reference evidence="2" key="1">
    <citation type="journal article" date="2022" name="Mol. Ecol. Resour.">
        <title>The genomes of chicory, endive, great burdock and yacon provide insights into Asteraceae palaeo-polyploidization history and plant inulin production.</title>
        <authorList>
            <person name="Fan W."/>
            <person name="Wang S."/>
            <person name="Wang H."/>
            <person name="Wang A."/>
            <person name="Jiang F."/>
            <person name="Liu H."/>
            <person name="Zhao H."/>
            <person name="Xu D."/>
            <person name="Zhang Y."/>
        </authorList>
    </citation>
    <scope>NUCLEOTIDE SEQUENCE [LARGE SCALE GENOMIC DNA]</scope>
    <source>
        <strain evidence="2">cv. Yunnan</strain>
    </source>
</reference>
<evidence type="ECO:0000313" key="2">
    <source>
        <dbReference type="Proteomes" id="UP001056120"/>
    </source>
</evidence>
<proteinExistence type="predicted"/>
<evidence type="ECO:0000313" key="1">
    <source>
        <dbReference type="EMBL" id="KAI3816969.1"/>
    </source>
</evidence>
<protein>
    <submittedName>
        <fullName evidence="1">Uncharacterized protein</fullName>
    </submittedName>
</protein>
<name>A0ACB9J8Z9_9ASTR</name>
<dbReference type="EMBL" id="CM042021">
    <property type="protein sequence ID" value="KAI3816969.1"/>
    <property type="molecule type" value="Genomic_DNA"/>
</dbReference>
<reference evidence="1 2" key="2">
    <citation type="journal article" date="2022" name="Mol. Ecol. Resour.">
        <title>The genomes of chicory, endive, great burdock and yacon provide insights into Asteraceae paleo-polyploidization history and plant inulin production.</title>
        <authorList>
            <person name="Fan W."/>
            <person name="Wang S."/>
            <person name="Wang H."/>
            <person name="Wang A."/>
            <person name="Jiang F."/>
            <person name="Liu H."/>
            <person name="Zhao H."/>
            <person name="Xu D."/>
            <person name="Zhang Y."/>
        </authorList>
    </citation>
    <scope>NUCLEOTIDE SEQUENCE [LARGE SCALE GENOMIC DNA]</scope>
    <source>
        <strain evidence="2">cv. Yunnan</strain>
        <tissue evidence="1">Leaves</tissue>
    </source>
</reference>
<gene>
    <name evidence="1" type="ORF">L1987_10755</name>
</gene>
<dbReference type="Proteomes" id="UP001056120">
    <property type="component" value="Linkage Group LG04"/>
</dbReference>
<organism evidence="1 2">
    <name type="scientific">Smallanthus sonchifolius</name>
    <dbReference type="NCBI Taxonomy" id="185202"/>
    <lineage>
        <taxon>Eukaryota</taxon>
        <taxon>Viridiplantae</taxon>
        <taxon>Streptophyta</taxon>
        <taxon>Embryophyta</taxon>
        <taxon>Tracheophyta</taxon>
        <taxon>Spermatophyta</taxon>
        <taxon>Magnoliopsida</taxon>
        <taxon>eudicotyledons</taxon>
        <taxon>Gunneridae</taxon>
        <taxon>Pentapetalae</taxon>
        <taxon>asterids</taxon>
        <taxon>campanulids</taxon>
        <taxon>Asterales</taxon>
        <taxon>Asteraceae</taxon>
        <taxon>Asteroideae</taxon>
        <taxon>Heliantheae alliance</taxon>
        <taxon>Millerieae</taxon>
        <taxon>Smallanthus</taxon>
    </lineage>
</organism>
<comment type="caution">
    <text evidence="1">The sequence shown here is derived from an EMBL/GenBank/DDBJ whole genome shotgun (WGS) entry which is preliminary data.</text>
</comment>
<accession>A0ACB9J8Z9</accession>